<evidence type="ECO:0000313" key="1">
    <source>
        <dbReference type="EMBL" id="SNQ60171.1"/>
    </source>
</evidence>
<dbReference type="AlphaFoldDB" id="A0A284VLL6"/>
<keyword evidence="2" id="KW-1185">Reference proteome</keyword>
<accession>A0A284VLL6</accession>
<name>A0A284VLL6_9EURY</name>
<dbReference type="EMBL" id="FZMP01000076">
    <property type="protein sequence ID" value="SNQ60171.1"/>
    <property type="molecule type" value="Genomic_DNA"/>
</dbReference>
<gene>
    <name evidence="1" type="ORF">MNV_1670005</name>
</gene>
<protein>
    <recommendedName>
        <fullName evidence="3">KaiC-like domain-containing protein</fullName>
    </recommendedName>
</protein>
<dbReference type="InterPro" id="IPR027417">
    <property type="entry name" value="P-loop_NTPase"/>
</dbReference>
<evidence type="ECO:0000313" key="2">
    <source>
        <dbReference type="Proteomes" id="UP000218615"/>
    </source>
</evidence>
<organism evidence="1 2">
    <name type="scientific">Candidatus Methanoperedens nitratireducens</name>
    <dbReference type="NCBI Taxonomy" id="1392998"/>
    <lineage>
        <taxon>Archaea</taxon>
        <taxon>Methanobacteriati</taxon>
        <taxon>Methanobacteriota</taxon>
        <taxon>Stenosarchaea group</taxon>
        <taxon>Methanomicrobia</taxon>
        <taxon>Methanosarcinales</taxon>
        <taxon>ANME-2 cluster</taxon>
        <taxon>Candidatus Methanoperedentaceae</taxon>
        <taxon>Candidatus Methanoperedens</taxon>
    </lineage>
</organism>
<dbReference type="Proteomes" id="UP000218615">
    <property type="component" value="Unassembled WGS sequence"/>
</dbReference>
<evidence type="ECO:0008006" key="3">
    <source>
        <dbReference type="Google" id="ProtNLM"/>
    </source>
</evidence>
<dbReference type="Pfam" id="PF23442">
    <property type="entry name" value="DUF7125"/>
    <property type="match status" value="1"/>
</dbReference>
<proteinExistence type="predicted"/>
<dbReference type="Gene3D" id="3.40.50.300">
    <property type="entry name" value="P-loop containing nucleotide triphosphate hydrolases"/>
    <property type="match status" value="1"/>
</dbReference>
<reference evidence="2" key="1">
    <citation type="submission" date="2017-06" db="EMBL/GenBank/DDBJ databases">
        <authorList>
            <person name="Cremers G."/>
        </authorList>
    </citation>
    <scope>NUCLEOTIDE SEQUENCE [LARGE SCALE GENOMIC DNA]</scope>
</reference>
<dbReference type="InterPro" id="IPR055549">
    <property type="entry name" value="DUF7125"/>
</dbReference>
<sequence>MSAYESRCHASGNEFCTFVVGPGSDKDIQDNVSRFFNPTSVRKGDEVSLFTEHSLKQVQAGDDNRIMIDNFSFYIDLIDDRDKIRRLLNQIYEITSGTNSICYLYIFKDTHRKDVENMIVSKSDVVFDLDVVVSGENITNLLIVSKIRGMIAPTKRMKVHIKDRITLDTSQEVV</sequence>